<organism evidence="3 4">
    <name type="scientific">Anaerolinea thermolimosa</name>
    <dbReference type="NCBI Taxonomy" id="229919"/>
    <lineage>
        <taxon>Bacteria</taxon>
        <taxon>Bacillati</taxon>
        <taxon>Chloroflexota</taxon>
        <taxon>Anaerolineae</taxon>
        <taxon>Anaerolineales</taxon>
        <taxon>Anaerolineaceae</taxon>
        <taxon>Anaerolinea</taxon>
    </lineage>
</organism>
<gene>
    <name evidence="3" type="ORF">DEQ80_10790</name>
</gene>
<dbReference type="InterPro" id="IPR002347">
    <property type="entry name" value="SDR_fam"/>
</dbReference>
<dbReference type="AlphaFoldDB" id="A0A3D1JJD2"/>
<evidence type="ECO:0000313" key="3">
    <source>
        <dbReference type="EMBL" id="HCE18335.1"/>
    </source>
</evidence>
<dbReference type="PRINTS" id="PR00081">
    <property type="entry name" value="GDHRDH"/>
</dbReference>
<evidence type="ECO:0000256" key="1">
    <source>
        <dbReference type="ARBA" id="ARBA00006484"/>
    </source>
</evidence>
<dbReference type="Gene3D" id="3.40.50.720">
    <property type="entry name" value="NAD(P)-binding Rossmann-like Domain"/>
    <property type="match status" value="1"/>
</dbReference>
<dbReference type="Proteomes" id="UP000264141">
    <property type="component" value="Unassembled WGS sequence"/>
</dbReference>
<dbReference type="OrthoDB" id="9803333at2"/>
<dbReference type="RefSeq" id="WP_062188796.1">
    <property type="nucleotide sequence ID" value="NZ_DF967965.1"/>
</dbReference>
<dbReference type="SUPFAM" id="SSF51735">
    <property type="entry name" value="NAD(P)-binding Rossmann-fold domains"/>
    <property type="match status" value="1"/>
</dbReference>
<dbReference type="Pfam" id="PF13561">
    <property type="entry name" value="adh_short_C2"/>
    <property type="match status" value="1"/>
</dbReference>
<comment type="caution">
    <text evidence="3">The sequence shown here is derived from an EMBL/GenBank/DDBJ whole genome shotgun (WGS) entry which is preliminary data.</text>
</comment>
<dbReference type="EMBL" id="DPBP01000041">
    <property type="protein sequence ID" value="HCE18335.1"/>
    <property type="molecule type" value="Genomic_DNA"/>
</dbReference>
<protein>
    <submittedName>
        <fullName evidence="3">KR domain-containing protein</fullName>
    </submittedName>
</protein>
<evidence type="ECO:0000256" key="2">
    <source>
        <dbReference type="ARBA" id="ARBA00023002"/>
    </source>
</evidence>
<dbReference type="PANTHER" id="PTHR42760">
    <property type="entry name" value="SHORT-CHAIN DEHYDROGENASES/REDUCTASES FAMILY MEMBER"/>
    <property type="match status" value="1"/>
</dbReference>
<dbReference type="PRINTS" id="PR00080">
    <property type="entry name" value="SDRFAMILY"/>
</dbReference>
<sequence>MSDVFEKFNLKGRAAIVTGGAGLLGVEFCRTLAQAGAGVVVADLNASAASAVAADLRALGYPVIHAALDVTQPESVQAVVEACVDDFGSLDVIVNSAAMDPKFDASQAGQHGNTFEDFPLEQWRQALEVNLTGVFLCCQAAARQMKAQGGKGSIINICSTYGLVPPDQRIYERPGQPRQYKPAYYTTSKAGVLGLTKYIAAYYAGTQIRANCLTPGGVYNQHDEVFTRNYSYRTIMGRMAERDEMNGALLFLASDASSYMTGGNLIVDGGWTVW</sequence>
<accession>A0A3D1JJD2</accession>
<dbReference type="GO" id="GO:0016616">
    <property type="term" value="F:oxidoreductase activity, acting on the CH-OH group of donors, NAD or NADP as acceptor"/>
    <property type="evidence" value="ECO:0007669"/>
    <property type="project" value="TreeGrafter"/>
</dbReference>
<name>A0A3D1JJD2_9CHLR</name>
<dbReference type="PANTHER" id="PTHR42760:SF133">
    <property type="entry name" value="3-OXOACYL-[ACYL-CARRIER-PROTEIN] REDUCTASE"/>
    <property type="match status" value="1"/>
</dbReference>
<dbReference type="InterPro" id="IPR036291">
    <property type="entry name" value="NAD(P)-bd_dom_sf"/>
</dbReference>
<proteinExistence type="inferred from homology"/>
<keyword evidence="2" id="KW-0560">Oxidoreductase</keyword>
<comment type="similarity">
    <text evidence="1">Belongs to the short-chain dehydrogenases/reductases (SDR) family.</text>
</comment>
<dbReference type="FunFam" id="3.40.50.720:FF:000084">
    <property type="entry name" value="Short-chain dehydrogenase reductase"/>
    <property type="match status" value="1"/>
</dbReference>
<dbReference type="STRING" id="229919.GCA_001050195_00129"/>
<reference evidence="3 4" key="1">
    <citation type="journal article" date="2018" name="Nat. Biotechnol.">
        <title>A standardized bacterial taxonomy based on genome phylogeny substantially revises the tree of life.</title>
        <authorList>
            <person name="Parks D.H."/>
            <person name="Chuvochina M."/>
            <person name="Waite D.W."/>
            <person name="Rinke C."/>
            <person name="Skarshewski A."/>
            <person name="Chaumeil P.A."/>
            <person name="Hugenholtz P."/>
        </authorList>
    </citation>
    <scope>NUCLEOTIDE SEQUENCE [LARGE SCALE GENOMIC DNA]</scope>
    <source>
        <strain evidence="3">UBA8781</strain>
    </source>
</reference>
<evidence type="ECO:0000313" key="4">
    <source>
        <dbReference type="Proteomes" id="UP000264141"/>
    </source>
</evidence>